<name>A0AAJ1X0G4_9ACTN</name>
<dbReference type="InterPro" id="IPR002104">
    <property type="entry name" value="Integrase_catalytic"/>
</dbReference>
<gene>
    <name evidence="3" type="ORF">QE405_001090</name>
</gene>
<dbReference type="InterPro" id="IPR011010">
    <property type="entry name" value="DNA_brk_join_enz"/>
</dbReference>
<dbReference type="SUPFAM" id="SSF56349">
    <property type="entry name" value="DNA breaking-rejoining enzymes"/>
    <property type="match status" value="1"/>
</dbReference>
<evidence type="ECO:0000313" key="4">
    <source>
        <dbReference type="Proteomes" id="UP001239215"/>
    </source>
</evidence>
<protein>
    <submittedName>
        <fullName evidence="3">Integrase</fullName>
    </submittedName>
</protein>
<sequence>MAKSPCSRKTAPPAGKQKAYVATTDQVWALYEAVPAPVRTAVLTGAFLGTRLAEAGGLMIADLDLMRGVWSPSAQYPDDELKTATSRTPVPFSQELALELSAHIAATADQRKGEWLLCDQWGSQLAPWTIQRAIRAARAKVPGLPEAFSYLRHFFASMLIADGSDVKKVQAALRHASAKSTLDTYSHLWPDADDTIRAAGGRVLRERAARLAAEAT</sequence>
<organism evidence="3 4">
    <name type="scientific">Nocardioides zeae</name>
    <dbReference type="NCBI Taxonomy" id="1457234"/>
    <lineage>
        <taxon>Bacteria</taxon>
        <taxon>Bacillati</taxon>
        <taxon>Actinomycetota</taxon>
        <taxon>Actinomycetes</taxon>
        <taxon>Propionibacteriales</taxon>
        <taxon>Nocardioidaceae</taxon>
        <taxon>Nocardioides</taxon>
    </lineage>
</organism>
<evidence type="ECO:0000259" key="2">
    <source>
        <dbReference type="PROSITE" id="PS51898"/>
    </source>
</evidence>
<dbReference type="Gene3D" id="1.10.443.10">
    <property type="entry name" value="Intergrase catalytic core"/>
    <property type="match status" value="1"/>
</dbReference>
<evidence type="ECO:0000256" key="1">
    <source>
        <dbReference type="ARBA" id="ARBA00023172"/>
    </source>
</evidence>
<evidence type="ECO:0000313" key="3">
    <source>
        <dbReference type="EMBL" id="MDQ1103806.1"/>
    </source>
</evidence>
<dbReference type="InterPro" id="IPR013762">
    <property type="entry name" value="Integrase-like_cat_sf"/>
</dbReference>
<dbReference type="AlphaFoldDB" id="A0AAJ1X0G4"/>
<dbReference type="EMBL" id="JAUTAN010000001">
    <property type="protein sequence ID" value="MDQ1103806.1"/>
    <property type="molecule type" value="Genomic_DNA"/>
</dbReference>
<reference evidence="3" key="1">
    <citation type="submission" date="2023-07" db="EMBL/GenBank/DDBJ databases">
        <title>Functional and genomic diversity of the sorghum phyllosphere microbiome.</title>
        <authorList>
            <person name="Shade A."/>
        </authorList>
    </citation>
    <scope>NUCLEOTIDE SEQUENCE</scope>
    <source>
        <strain evidence="3">SORGH_AS_1067</strain>
    </source>
</reference>
<comment type="caution">
    <text evidence="3">The sequence shown here is derived from an EMBL/GenBank/DDBJ whole genome shotgun (WGS) entry which is preliminary data.</text>
</comment>
<proteinExistence type="predicted"/>
<keyword evidence="1" id="KW-0233">DNA recombination</keyword>
<dbReference type="PROSITE" id="PS51898">
    <property type="entry name" value="TYR_RECOMBINASE"/>
    <property type="match status" value="1"/>
</dbReference>
<dbReference type="GO" id="GO:0015074">
    <property type="term" value="P:DNA integration"/>
    <property type="evidence" value="ECO:0007669"/>
    <property type="project" value="InterPro"/>
</dbReference>
<dbReference type="Pfam" id="PF00589">
    <property type="entry name" value="Phage_integrase"/>
    <property type="match status" value="1"/>
</dbReference>
<dbReference type="Proteomes" id="UP001239215">
    <property type="component" value="Unassembled WGS sequence"/>
</dbReference>
<accession>A0AAJ1X0G4</accession>
<dbReference type="GO" id="GO:0003677">
    <property type="term" value="F:DNA binding"/>
    <property type="evidence" value="ECO:0007669"/>
    <property type="project" value="InterPro"/>
</dbReference>
<dbReference type="RefSeq" id="WP_307199208.1">
    <property type="nucleotide sequence ID" value="NZ_JAUTAN010000001.1"/>
</dbReference>
<feature type="domain" description="Tyr recombinase" evidence="2">
    <location>
        <begin position="17"/>
        <end position="200"/>
    </location>
</feature>
<dbReference type="GO" id="GO:0006310">
    <property type="term" value="P:DNA recombination"/>
    <property type="evidence" value="ECO:0007669"/>
    <property type="project" value="UniProtKB-KW"/>
</dbReference>